<dbReference type="RefSeq" id="WP_311592129.1">
    <property type="nucleotide sequence ID" value="NZ_JAVRHV010000001.1"/>
</dbReference>
<dbReference type="InterPro" id="IPR001451">
    <property type="entry name" value="Hexapep"/>
</dbReference>
<protein>
    <submittedName>
        <fullName evidence="9">Acetyltransferase</fullName>
    </submittedName>
</protein>
<keyword evidence="6" id="KW-0457">Lysine biosynthesis</keyword>
<dbReference type="InterPro" id="IPR020019">
    <property type="entry name" value="AcTrfase_PglD-like"/>
</dbReference>
<dbReference type="Pfam" id="PF17836">
    <property type="entry name" value="PglD_N"/>
    <property type="match status" value="1"/>
</dbReference>
<dbReference type="InterPro" id="IPR011004">
    <property type="entry name" value="Trimer_LpxA-like_sf"/>
</dbReference>
<evidence type="ECO:0000313" key="9">
    <source>
        <dbReference type="EMBL" id="MDT0552276.1"/>
    </source>
</evidence>
<dbReference type="Pfam" id="PF00132">
    <property type="entry name" value="Hexapep"/>
    <property type="match status" value="2"/>
</dbReference>
<dbReference type="PANTHER" id="PTHR43300">
    <property type="entry name" value="ACETYLTRANSFERASE"/>
    <property type="match status" value="1"/>
</dbReference>
<keyword evidence="10" id="KW-1185">Reference proteome</keyword>
<evidence type="ECO:0000256" key="3">
    <source>
        <dbReference type="ARBA" id="ARBA00022679"/>
    </source>
</evidence>
<sequence length="210" mass="22810">MLVVGAKGFAKEVLEVIMEQDDLKKLVFYDDINRNKKKLFNEFSILNTVKQVEEFFDKVDNRFTIGIGNPELRKKMYDKFSSKGGVFTSVISANITVGSFDIELKNGINILPGARISNSVCIGKGSLIYYNVVITHDCKIGAFVEIAPNVTVLGRVIIGNNCSIGANTTILPDIVIGNNVVIGAGSVITKSIPDSVMVVGVPGKIIKRIN</sequence>
<evidence type="ECO:0000313" key="10">
    <source>
        <dbReference type="Proteomes" id="UP001252186"/>
    </source>
</evidence>
<evidence type="ECO:0000256" key="6">
    <source>
        <dbReference type="ARBA" id="ARBA00023154"/>
    </source>
</evidence>
<dbReference type="EMBL" id="JAVRHV010000001">
    <property type="protein sequence ID" value="MDT0552276.1"/>
    <property type="molecule type" value="Genomic_DNA"/>
</dbReference>
<dbReference type="InterPro" id="IPR041561">
    <property type="entry name" value="PglD_N"/>
</dbReference>
<dbReference type="InterPro" id="IPR050179">
    <property type="entry name" value="Trans_hexapeptide_repeat"/>
</dbReference>
<gene>
    <name evidence="9" type="ORF">RM519_03355</name>
</gene>
<reference evidence="9 10" key="1">
    <citation type="submission" date="2023-09" db="EMBL/GenBank/DDBJ databases">
        <authorList>
            <person name="Rey-Velasco X."/>
        </authorList>
    </citation>
    <scope>NUCLEOTIDE SEQUENCE [LARGE SCALE GENOMIC DNA]</scope>
    <source>
        <strain evidence="9 10">P050</strain>
    </source>
</reference>
<comment type="similarity">
    <text evidence="1">Belongs to the transferase hexapeptide repeat family.</text>
</comment>
<dbReference type="CDD" id="cd03360">
    <property type="entry name" value="LbH_AT_putative"/>
    <property type="match status" value="1"/>
</dbReference>
<organism evidence="9 10">
    <name type="scientific">Urechidicola vernalis</name>
    <dbReference type="NCBI Taxonomy" id="3075600"/>
    <lineage>
        <taxon>Bacteria</taxon>
        <taxon>Pseudomonadati</taxon>
        <taxon>Bacteroidota</taxon>
        <taxon>Flavobacteriia</taxon>
        <taxon>Flavobacteriales</taxon>
        <taxon>Flavobacteriaceae</taxon>
        <taxon>Urechidicola</taxon>
    </lineage>
</organism>
<dbReference type="InterPro" id="IPR018357">
    <property type="entry name" value="Hexapep_transf_CS"/>
</dbReference>
<name>A0ABU2Y242_9FLAO</name>
<dbReference type="Proteomes" id="UP001252186">
    <property type="component" value="Unassembled WGS sequence"/>
</dbReference>
<keyword evidence="5" id="KW-0220">Diaminopimelate biosynthesis</keyword>
<keyword evidence="3" id="KW-0808">Transferase</keyword>
<evidence type="ECO:0000256" key="1">
    <source>
        <dbReference type="ARBA" id="ARBA00007274"/>
    </source>
</evidence>
<accession>A0ABU2Y242</accession>
<evidence type="ECO:0000259" key="8">
    <source>
        <dbReference type="Pfam" id="PF17836"/>
    </source>
</evidence>
<dbReference type="PANTHER" id="PTHR43300:SF10">
    <property type="entry name" value="2,3,4,5-TETRAHYDROPYRIDINE-2,6-DICARBOXYLATE N-ACETYLTRANSFERASE"/>
    <property type="match status" value="1"/>
</dbReference>
<dbReference type="SUPFAM" id="SSF51161">
    <property type="entry name" value="Trimeric LpxA-like enzymes"/>
    <property type="match status" value="1"/>
</dbReference>
<keyword evidence="2" id="KW-0028">Amino-acid biosynthesis</keyword>
<dbReference type="Gene3D" id="3.40.50.20">
    <property type="match status" value="1"/>
</dbReference>
<evidence type="ECO:0000256" key="4">
    <source>
        <dbReference type="ARBA" id="ARBA00022737"/>
    </source>
</evidence>
<dbReference type="PROSITE" id="PS00101">
    <property type="entry name" value="HEXAPEP_TRANSFERASES"/>
    <property type="match status" value="1"/>
</dbReference>
<dbReference type="Gene3D" id="2.160.10.10">
    <property type="entry name" value="Hexapeptide repeat proteins"/>
    <property type="match status" value="1"/>
</dbReference>
<keyword evidence="7" id="KW-0012">Acyltransferase</keyword>
<evidence type="ECO:0000256" key="2">
    <source>
        <dbReference type="ARBA" id="ARBA00022605"/>
    </source>
</evidence>
<proteinExistence type="inferred from homology"/>
<evidence type="ECO:0000256" key="5">
    <source>
        <dbReference type="ARBA" id="ARBA00022915"/>
    </source>
</evidence>
<keyword evidence="4" id="KW-0677">Repeat</keyword>
<dbReference type="NCBIfam" id="TIGR03570">
    <property type="entry name" value="NeuD_NnaD"/>
    <property type="match status" value="1"/>
</dbReference>
<evidence type="ECO:0000256" key="7">
    <source>
        <dbReference type="ARBA" id="ARBA00023315"/>
    </source>
</evidence>
<comment type="caution">
    <text evidence="9">The sequence shown here is derived from an EMBL/GenBank/DDBJ whole genome shotgun (WGS) entry which is preliminary data.</text>
</comment>
<feature type="domain" description="PglD N-terminal" evidence="8">
    <location>
        <begin position="2"/>
        <end position="80"/>
    </location>
</feature>